<feature type="chain" id="PRO_5003329009" description="Fimbrillin-A associated anchor s Mfa1 and Mfa2 family protein" evidence="1">
    <location>
        <begin position="23"/>
        <end position="412"/>
    </location>
</feature>
<keyword evidence="3" id="KW-1185">Reference proteome</keyword>
<evidence type="ECO:0000313" key="2">
    <source>
        <dbReference type="EMBL" id="EGK01238.1"/>
    </source>
</evidence>
<feature type="signal peptide" evidence="1">
    <location>
        <begin position="1"/>
        <end position="22"/>
    </location>
</feature>
<dbReference type="STRING" id="742766.HMPREF9455_02430"/>
<protein>
    <recommendedName>
        <fullName evidence="4">Fimbrillin-A associated anchor s Mfa1 and Mfa2 family protein</fullName>
    </recommendedName>
</protein>
<evidence type="ECO:0000256" key="1">
    <source>
        <dbReference type="SAM" id="SignalP"/>
    </source>
</evidence>
<dbReference type="OrthoDB" id="998097at2"/>
<gene>
    <name evidence="2" type="ORF">HMPREF9455_02430</name>
</gene>
<sequence length="412" mass="44244">MKKVLFSLASAILLLSSCGSDENVPGGNENVPVPSNTGNLVTEVIFDGITTKDASSTAIPVTSWSNVNKIQLFLYNSVSGAVAFSDVIDPSTSSTKIFKWTNVPQGTYDLAIVANIKSDVDNVATSLDGGTTWAKFDAYNVLNKKLNSELFIDLKESILPAGHTFSQTAAYSPASEIFTAYSSNIKIEEGKTTDLSSSPLMLKREISLMRVRVDKTDKKDSAPKLSTVDFANASNFIAIGNMPVGIGLKLGSFAGGIYETASDANRIMIGSSGTSTYNDTDPTTGYDPKVIVDSKFTLWKDIHVLPNATKAEGKATNANADPARVYFIILTGWAPTGYEYADGTIASKPQPVYWAGTIKGVFSPNVIREVNMTIKSKGYPEIPEPQNEGTLIIEVGAPENWNSKIESEQVEV</sequence>
<proteinExistence type="predicted"/>
<dbReference type="EMBL" id="ADLV01000029">
    <property type="protein sequence ID" value="EGK01238.1"/>
    <property type="molecule type" value="Genomic_DNA"/>
</dbReference>
<comment type="caution">
    <text evidence="2">The sequence shown here is derived from an EMBL/GenBank/DDBJ whole genome shotgun (WGS) entry which is preliminary data.</text>
</comment>
<accession>F5IZB3</accession>
<reference evidence="2 3" key="1">
    <citation type="submission" date="2011-04" db="EMBL/GenBank/DDBJ databases">
        <title>The Genome Sequence of Dysgonomonas gadei ATCC BAA-286.</title>
        <authorList>
            <consortium name="The Broad Institute Genome Sequencing Platform"/>
            <person name="Earl A."/>
            <person name="Ward D."/>
            <person name="Feldgarden M."/>
            <person name="Gevers D."/>
            <person name="Pudlo N."/>
            <person name="Martens E."/>
            <person name="Allen-Vercoe E."/>
            <person name="Young S.K."/>
            <person name="Zeng Q."/>
            <person name="Gargeya S."/>
            <person name="Fitzgerald M."/>
            <person name="Haas B."/>
            <person name="Abouelleil A."/>
            <person name="Alvarado L."/>
            <person name="Arachchi H.M."/>
            <person name="Berlin A."/>
            <person name="Brown A."/>
            <person name="Chapman S.B."/>
            <person name="Chen Z."/>
            <person name="Dunbar C."/>
            <person name="Freedman E."/>
            <person name="Gearin G."/>
            <person name="Gellesch M."/>
            <person name="Goldberg J."/>
            <person name="Griggs A."/>
            <person name="Gujja S."/>
            <person name="Heiman D."/>
            <person name="Howarth C."/>
            <person name="Larson L."/>
            <person name="Lui A."/>
            <person name="MacDonald P.J.P."/>
            <person name="Mehta T."/>
            <person name="Montmayeur A."/>
            <person name="Murphy C."/>
            <person name="Neiman D."/>
            <person name="Pearson M."/>
            <person name="Priest M."/>
            <person name="Roberts A."/>
            <person name="Saif S."/>
            <person name="Shea T."/>
            <person name="Shenoy N."/>
            <person name="Sisk P."/>
            <person name="Stolte C."/>
            <person name="Sykes S."/>
            <person name="Yandava C."/>
            <person name="Wortman J."/>
            <person name="Nusbaum C."/>
            <person name="Birren B."/>
        </authorList>
    </citation>
    <scope>NUCLEOTIDE SEQUENCE [LARGE SCALE GENOMIC DNA]</scope>
    <source>
        <strain evidence="2 3">ATCC BAA-286</strain>
    </source>
</reference>
<dbReference type="RefSeq" id="WP_006799961.1">
    <property type="nucleotide sequence ID" value="NZ_GL891984.1"/>
</dbReference>
<evidence type="ECO:0008006" key="4">
    <source>
        <dbReference type="Google" id="ProtNLM"/>
    </source>
</evidence>
<dbReference type="Proteomes" id="UP000004913">
    <property type="component" value="Unassembled WGS sequence"/>
</dbReference>
<keyword evidence="1" id="KW-0732">Signal</keyword>
<dbReference type="HOGENOM" id="CLU_658345_0_0_10"/>
<dbReference type="PROSITE" id="PS51257">
    <property type="entry name" value="PROKAR_LIPOPROTEIN"/>
    <property type="match status" value="1"/>
</dbReference>
<evidence type="ECO:0000313" key="3">
    <source>
        <dbReference type="Proteomes" id="UP000004913"/>
    </source>
</evidence>
<name>F5IZB3_9BACT</name>
<organism evidence="2 3">
    <name type="scientific">Dysgonomonas gadei ATCC BAA-286</name>
    <dbReference type="NCBI Taxonomy" id="742766"/>
    <lineage>
        <taxon>Bacteria</taxon>
        <taxon>Pseudomonadati</taxon>
        <taxon>Bacteroidota</taxon>
        <taxon>Bacteroidia</taxon>
        <taxon>Bacteroidales</taxon>
        <taxon>Dysgonomonadaceae</taxon>
        <taxon>Dysgonomonas</taxon>
    </lineage>
</organism>
<dbReference type="AlphaFoldDB" id="F5IZB3"/>
<dbReference type="eggNOG" id="ENOG5033U92">
    <property type="taxonomic scope" value="Bacteria"/>
</dbReference>